<protein>
    <recommendedName>
        <fullName evidence="3">Repressor</fullName>
    </recommendedName>
</protein>
<dbReference type="NCBIfam" id="NF033153">
    <property type="entry name" value="phage_ICD_like"/>
    <property type="match status" value="1"/>
</dbReference>
<name>A0A1V2R8H8_9GAMM</name>
<evidence type="ECO:0000313" key="1">
    <source>
        <dbReference type="EMBL" id="ONK08684.1"/>
    </source>
</evidence>
<gene>
    <name evidence="1" type="ORF">BSK71_00155</name>
</gene>
<sequence>MATTPTQSHPQFTFLFLAVRRAELRALPHREAVIAPDEISARRLLARDYVLSFAGRLPLRSTRHV</sequence>
<dbReference type="Proteomes" id="UP000189286">
    <property type="component" value="Unassembled WGS sequence"/>
</dbReference>
<reference evidence="2" key="1">
    <citation type="submission" date="2016-11" db="EMBL/GenBank/DDBJ databases">
        <authorList>
            <person name="Panda P."/>
            <person name="Visnovsky S."/>
            <person name="Pitman A."/>
        </authorList>
    </citation>
    <scope>NUCLEOTIDE SEQUENCE [LARGE SCALE GENOMIC DNA]</scope>
    <source>
        <strain evidence="2">ICMP 9972</strain>
    </source>
</reference>
<comment type="caution">
    <text evidence="1">The sequence shown here is derived from an EMBL/GenBank/DDBJ whole genome shotgun (WGS) entry which is preliminary data.</text>
</comment>
<dbReference type="EMBL" id="MPUJ01000001">
    <property type="protein sequence ID" value="ONK08684.1"/>
    <property type="molecule type" value="Genomic_DNA"/>
</dbReference>
<dbReference type="OrthoDB" id="6631751at2"/>
<evidence type="ECO:0000313" key="2">
    <source>
        <dbReference type="Proteomes" id="UP000189286"/>
    </source>
</evidence>
<dbReference type="AlphaFoldDB" id="A0A1V2R8H8"/>
<proteinExistence type="predicted"/>
<evidence type="ECO:0008006" key="3">
    <source>
        <dbReference type="Google" id="ProtNLM"/>
    </source>
</evidence>
<accession>A0A1V2R8H8</accession>
<dbReference type="RefSeq" id="WP_039362050.1">
    <property type="nucleotide sequence ID" value="NZ_JRMH01000001.1"/>
</dbReference>
<organism evidence="1 2">
    <name type="scientific">Pectobacterium actinidiae</name>
    <dbReference type="NCBI Taxonomy" id="1507808"/>
    <lineage>
        <taxon>Bacteria</taxon>
        <taxon>Pseudomonadati</taxon>
        <taxon>Pseudomonadota</taxon>
        <taxon>Gammaproteobacteria</taxon>
        <taxon>Enterobacterales</taxon>
        <taxon>Pectobacteriaceae</taxon>
        <taxon>Pectobacterium</taxon>
    </lineage>
</organism>